<reference evidence="1" key="2">
    <citation type="journal article" date="2015" name="Data Brief">
        <title>Shoot transcriptome of the giant reed, Arundo donax.</title>
        <authorList>
            <person name="Barrero R.A."/>
            <person name="Guerrero F.D."/>
            <person name="Moolhuijzen P."/>
            <person name="Goolsby J.A."/>
            <person name="Tidwell J."/>
            <person name="Bellgard S.E."/>
            <person name="Bellgard M.I."/>
        </authorList>
    </citation>
    <scope>NUCLEOTIDE SEQUENCE</scope>
    <source>
        <tissue evidence="1">Shoot tissue taken approximately 20 cm above the soil surface</tissue>
    </source>
</reference>
<accession>A0A0A9H5M8</accession>
<protein>
    <submittedName>
        <fullName evidence="1">Uncharacterized protein</fullName>
    </submittedName>
</protein>
<dbReference type="EMBL" id="GBRH01169698">
    <property type="protein sequence ID" value="JAE28198.1"/>
    <property type="molecule type" value="Transcribed_RNA"/>
</dbReference>
<organism evidence="1">
    <name type="scientific">Arundo donax</name>
    <name type="common">Giant reed</name>
    <name type="synonym">Donax arundinaceus</name>
    <dbReference type="NCBI Taxonomy" id="35708"/>
    <lineage>
        <taxon>Eukaryota</taxon>
        <taxon>Viridiplantae</taxon>
        <taxon>Streptophyta</taxon>
        <taxon>Embryophyta</taxon>
        <taxon>Tracheophyta</taxon>
        <taxon>Spermatophyta</taxon>
        <taxon>Magnoliopsida</taxon>
        <taxon>Liliopsida</taxon>
        <taxon>Poales</taxon>
        <taxon>Poaceae</taxon>
        <taxon>PACMAD clade</taxon>
        <taxon>Arundinoideae</taxon>
        <taxon>Arundineae</taxon>
        <taxon>Arundo</taxon>
    </lineage>
</organism>
<sequence length="65" mass="7613">MREGFLLHRICDVKPMQHIISCTSGTGTSQQDINFHHDDLTSTYQLMKFKKSLISIRYSKMSFFL</sequence>
<dbReference type="AlphaFoldDB" id="A0A0A9H5M8"/>
<proteinExistence type="predicted"/>
<evidence type="ECO:0000313" key="1">
    <source>
        <dbReference type="EMBL" id="JAE28198.1"/>
    </source>
</evidence>
<name>A0A0A9H5M8_ARUDO</name>
<reference evidence="1" key="1">
    <citation type="submission" date="2014-09" db="EMBL/GenBank/DDBJ databases">
        <authorList>
            <person name="Magalhaes I.L.F."/>
            <person name="Oliveira U."/>
            <person name="Santos F.R."/>
            <person name="Vidigal T.H.D.A."/>
            <person name="Brescovit A.D."/>
            <person name="Santos A.J."/>
        </authorList>
    </citation>
    <scope>NUCLEOTIDE SEQUENCE</scope>
    <source>
        <tissue evidence="1">Shoot tissue taken approximately 20 cm above the soil surface</tissue>
    </source>
</reference>